<reference evidence="4" key="1">
    <citation type="submission" date="2025-08" db="UniProtKB">
        <authorList>
            <consortium name="RefSeq"/>
        </authorList>
    </citation>
    <scope>IDENTIFICATION</scope>
    <source>
        <tissue evidence="4">Whole body</tissue>
    </source>
</reference>
<name>A0A8B8HTA2_VANTA</name>
<dbReference type="InterPro" id="IPR047538">
    <property type="entry name" value="KH-I_ASCC1"/>
</dbReference>
<dbReference type="GO" id="GO:0006355">
    <property type="term" value="P:regulation of DNA-templated transcription"/>
    <property type="evidence" value="ECO:0007669"/>
    <property type="project" value="TreeGrafter"/>
</dbReference>
<dbReference type="Proteomes" id="UP001652626">
    <property type="component" value="Chromosome 4"/>
</dbReference>
<dbReference type="OrthoDB" id="277832at2759"/>
<proteinExistence type="predicted"/>
<dbReference type="Pfam" id="PF10469">
    <property type="entry name" value="AKAP7_NLS"/>
    <property type="match status" value="1"/>
</dbReference>
<dbReference type="InterPro" id="IPR004087">
    <property type="entry name" value="KH_dom"/>
</dbReference>
<dbReference type="GO" id="GO:0003723">
    <property type="term" value="F:RNA binding"/>
    <property type="evidence" value="ECO:0007669"/>
    <property type="project" value="UniProtKB-UniRule"/>
</dbReference>
<dbReference type="InterPro" id="IPR004088">
    <property type="entry name" value="KH_dom_type_1"/>
</dbReference>
<dbReference type="Gene3D" id="3.90.1140.10">
    <property type="entry name" value="Cyclic phosphodiesterase"/>
    <property type="match status" value="1"/>
</dbReference>
<dbReference type="GO" id="GO:0006307">
    <property type="term" value="P:DNA alkylation repair"/>
    <property type="evidence" value="ECO:0007669"/>
    <property type="project" value="InterPro"/>
</dbReference>
<dbReference type="AlphaFoldDB" id="A0A8B8HTA2"/>
<gene>
    <name evidence="4" type="primary">LOC113394535</name>
</gene>
<dbReference type="Pfam" id="PF00013">
    <property type="entry name" value="KH_1"/>
    <property type="match status" value="1"/>
</dbReference>
<dbReference type="GeneID" id="113394535"/>
<evidence type="ECO:0000313" key="3">
    <source>
        <dbReference type="Proteomes" id="UP001652626"/>
    </source>
</evidence>
<dbReference type="InterPro" id="IPR036612">
    <property type="entry name" value="KH_dom_type_1_sf"/>
</dbReference>
<keyword evidence="3" id="KW-1185">Reference proteome</keyword>
<protein>
    <submittedName>
        <fullName evidence="4">Activating signal cointegrator 1 complex subunit 1</fullName>
    </submittedName>
</protein>
<evidence type="ECO:0000256" key="1">
    <source>
        <dbReference type="PROSITE-ProRule" id="PRU00117"/>
    </source>
</evidence>
<dbReference type="InterPro" id="IPR019510">
    <property type="entry name" value="AKAP7-like_phosphoesterase"/>
</dbReference>
<dbReference type="SMART" id="SM00322">
    <property type="entry name" value="KH"/>
    <property type="match status" value="1"/>
</dbReference>
<dbReference type="GO" id="GO:0005634">
    <property type="term" value="C:nucleus"/>
    <property type="evidence" value="ECO:0007669"/>
    <property type="project" value="TreeGrafter"/>
</dbReference>
<accession>A0A8B8HTA2</accession>
<dbReference type="PANTHER" id="PTHR13360">
    <property type="entry name" value="ACTIVATING SIGNAL COINTEGRATOR 1 COMPLEX SUBUNIT 1"/>
    <property type="match status" value="1"/>
</dbReference>
<dbReference type="Gene3D" id="3.30.1370.10">
    <property type="entry name" value="K Homology domain, type 1"/>
    <property type="match status" value="1"/>
</dbReference>
<dbReference type="PROSITE" id="PS50084">
    <property type="entry name" value="KH_TYPE_1"/>
    <property type="match status" value="1"/>
</dbReference>
<dbReference type="PIRSF" id="PIRSF027019">
    <property type="entry name" value="Euk_LigT"/>
    <property type="match status" value="1"/>
</dbReference>
<keyword evidence="1" id="KW-0694">RNA-binding</keyword>
<dbReference type="OMA" id="CLAHFQT"/>
<dbReference type="SUPFAM" id="SSF54791">
    <property type="entry name" value="Eukaryotic type KH-domain (KH-domain type I)"/>
    <property type="match status" value="1"/>
</dbReference>
<evidence type="ECO:0000313" key="4">
    <source>
        <dbReference type="RefSeq" id="XP_026487667.2"/>
    </source>
</evidence>
<dbReference type="PANTHER" id="PTHR13360:SF1">
    <property type="entry name" value="ACTIVATING SIGNAL COINTEGRATOR 1 COMPLEX SUBUNIT 1"/>
    <property type="match status" value="1"/>
</dbReference>
<dbReference type="RefSeq" id="XP_026487667.2">
    <property type="nucleotide sequence ID" value="XM_026631882.2"/>
</dbReference>
<sequence length="363" mass="41753">MNDILRPELIWIEGRCYRVNDPITNVTAFQEQDLYETELPYNEIDDEEDDDDDDLAEITQVDNSRYYTSFHVSKHYLGSIIGKKGATVSRIGRDTRTDIKIPRHGENKDISIYGSSVSNVKAAKRRINIIVISSRMKQRSTHFISIPLNLPNIIKQFENFKEHVLRDCVSRGLEESLFIRGEKLHLTVGVMCLMDNEERLTASKLLTEAREKCIMPLLSEYQPLQIRLKGLSYMNDDPKEINVLYGCVEEVNAPSGLVQRIVDSIVSHFYKAGFMDKEYDRDHVKLHVTLLNSKYRGRDKGMDEEAISKQSNKRETFDGSQILSKFSDYDFGTTELNNIHLSQRKSTGPDGYYQSTCVISCRI</sequence>
<feature type="domain" description="K Homology" evidence="2">
    <location>
        <begin position="64"/>
        <end position="132"/>
    </location>
</feature>
<organism evidence="3 4">
    <name type="scientific">Vanessa tameamea</name>
    <name type="common">Kamehameha butterfly</name>
    <dbReference type="NCBI Taxonomy" id="334116"/>
    <lineage>
        <taxon>Eukaryota</taxon>
        <taxon>Metazoa</taxon>
        <taxon>Ecdysozoa</taxon>
        <taxon>Arthropoda</taxon>
        <taxon>Hexapoda</taxon>
        <taxon>Insecta</taxon>
        <taxon>Pterygota</taxon>
        <taxon>Neoptera</taxon>
        <taxon>Endopterygota</taxon>
        <taxon>Lepidoptera</taxon>
        <taxon>Glossata</taxon>
        <taxon>Ditrysia</taxon>
        <taxon>Papilionoidea</taxon>
        <taxon>Nymphalidae</taxon>
        <taxon>Nymphalinae</taxon>
        <taxon>Vanessa</taxon>
    </lineage>
</organism>
<dbReference type="InterPro" id="IPR009210">
    <property type="entry name" value="ASCC1"/>
</dbReference>
<evidence type="ECO:0000259" key="2">
    <source>
        <dbReference type="SMART" id="SM00322"/>
    </source>
</evidence>
<dbReference type="CDD" id="cd22419">
    <property type="entry name" value="KH-I_ASCC1"/>
    <property type="match status" value="1"/>
</dbReference>